<dbReference type="GO" id="GO:0004305">
    <property type="term" value="F:ethanolamine kinase activity"/>
    <property type="evidence" value="ECO:0007669"/>
    <property type="project" value="TreeGrafter"/>
</dbReference>
<comment type="similarity">
    <text evidence="3">Belongs to the choline/ethanolamine kinase family.</text>
</comment>
<dbReference type="Proteomes" id="UP001153620">
    <property type="component" value="Chromosome 2"/>
</dbReference>
<evidence type="ECO:0000256" key="1">
    <source>
        <dbReference type="ARBA" id="ARBA00023209"/>
    </source>
</evidence>
<dbReference type="Pfam" id="PF01633">
    <property type="entry name" value="Choline_kinase"/>
    <property type="match status" value="1"/>
</dbReference>
<dbReference type="PANTHER" id="PTHR22603">
    <property type="entry name" value="CHOLINE/ETHANOALAMINE KINASE"/>
    <property type="match status" value="1"/>
</dbReference>
<dbReference type="CDD" id="cd05156">
    <property type="entry name" value="ChoK_euk"/>
    <property type="match status" value="1"/>
</dbReference>
<dbReference type="PANTHER" id="PTHR22603:SF93">
    <property type="entry name" value="RE24176P"/>
    <property type="match status" value="1"/>
</dbReference>
<dbReference type="Gene3D" id="3.90.1200.10">
    <property type="match status" value="2"/>
</dbReference>
<reference evidence="5" key="1">
    <citation type="submission" date="2022-01" db="EMBL/GenBank/DDBJ databases">
        <authorList>
            <person name="King R."/>
        </authorList>
    </citation>
    <scope>NUCLEOTIDE SEQUENCE</scope>
</reference>
<proteinExistence type="inferred from homology"/>
<evidence type="ECO:0000313" key="6">
    <source>
        <dbReference type="Proteomes" id="UP001153620"/>
    </source>
</evidence>
<name>A0A9N9RY90_9DIPT</name>
<accession>A0A9N9RY90</accession>
<reference evidence="5" key="2">
    <citation type="submission" date="2022-10" db="EMBL/GenBank/DDBJ databases">
        <authorList>
            <consortium name="ENA_rothamsted_submissions"/>
            <consortium name="culmorum"/>
            <person name="King R."/>
        </authorList>
    </citation>
    <scope>NUCLEOTIDE SEQUENCE</scope>
</reference>
<dbReference type="GO" id="GO:0005737">
    <property type="term" value="C:cytoplasm"/>
    <property type="evidence" value="ECO:0007669"/>
    <property type="project" value="TreeGrafter"/>
</dbReference>
<evidence type="ECO:0000256" key="2">
    <source>
        <dbReference type="ARBA" id="ARBA00023264"/>
    </source>
</evidence>
<dbReference type="SUPFAM" id="SSF56112">
    <property type="entry name" value="Protein kinase-like (PK-like)"/>
    <property type="match status" value="1"/>
</dbReference>
<evidence type="ECO:0000313" key="5">
    <source>
        <dbReference type="EMBL" id="CAG9806187.1"/>
    </source>
</evidence>
<evidence type="ECO:0000256" key="4">
    <source>
        <dbReference type="SAM" id="Coils"/>
    </source>
</evidence>
<dbReference type="EMBL" id="OU895878">
    <property type="protein sequence ID" value="CAG9806187.1"/>
    <property type="molecule type" value="Genomic_DNA"/>
</dbReference>
<dbReference type="GO" id="GO:0004103">
    <property type="term" value="F:choline kinase activity"/>
    <property type="evidence" value="ECO:0007669"/>
    <property type="project" value="TreeGrafter"/>
</dbReference>
<evidence type="ECO:0008006" key="7">
    <source>
        <dbReference type="Google" id="ProtNLM"/>
    </source>
</evidence>
<evidence type="ECO:0000256" key="3">
    <source>
        <dbReference type="ARBA" id="ARBA00038211"/>
    </source>
</evidence>
<feature type="coiled-coil region" evidence="4">
    <location>
        <begin position="192"/>
        <end position="219"/>
    </location>
</feature>
<protein>
    <recommendedName>
        <fullName evidence="7">Choline kinase</fullName>
    </recommendedName>
</protein>
<sequence>MIGLSKATRSQSEMRDVATRVCREYLSGAWKNISSDEIQVKRMSGGLSNFLYYVSLPNNNESNTIDDSTISTKRTRKESYHNIMEPTKVLLRIYGQSHGENALENMLTESVVFALLSERQLGPKLHGIFPGGRIEQYIPARSLTTSELSDAQISAKIAEKMGQIHSLHIPVSKEADWIFNTINRWLNNVDTIMNDIKNNNNKETKIQELQKRLSEVDLRKEANWIRKVAETEAYPVMFCHNDLQEGNILFRENNFVPPDLVETLDEEIHNLEGDLSPMLISCPKNKIEKSEGGTKQDVLNGNSRKRSLNDADIDINEIIGTNDSPETKEPELMIIDFEYCAYNYRAFDMANHFLEWTYDYTNNEFPYFYHRPHCYPNDEQIDNFIVSYLKSVNGTNEMPSLEEKKQLLEEIALFTLASHLFWCIWAVVNIHQDIEFGYWEYADIRLNEYFKAKAKYLEEKPDTKEFSDITSRRK</sequence>
<dbReference type="InterPro" id="IPR011009">
    <property type="entry name" value="Kinase-like_dom_sf"/>
</dbReference>
<dbReference type="OrthoDB" id="3649325at2759"/>
<keyword evidence="1" id="KW-0594">Phospholipid biosynthesis</keyword>
<keyword evidence="2" id="KW-1208">Phospholipid metabolism</keyword>
<gene>
    <name evidence="5" type="ORF">CHIRRI_LOCUS9050</name>
</gene>
<organism evidence="5 6">
    <name type="scientific">Chironomus riparius</name>
    <dbReference type="NCBI Taxonomy" id="315576"/>
    <lineage>
        <taxon>Eukaryota</taxon>
        <taxon>Metazoa</taxon>
        <taxon>Ecdysozoa</taxon>
        <taxon>Arthropoda</taxon>
        <taxon>Hexapoda</taxon>
        <taxon>Insecta</taxon>
        <taxon>Pterygota</taxon>
        <taxon>Neoptera</taxon>
        <taxon>Endopterygota</taxon>
        <taxon>Diptera</taxon>
        <taxon>Nematocera</taxon>
        <taxon>Chironomoidea</taxon>
        <taxon>Chironomidae</taxon>
        <taxon>Chironominae</taxon>
        <taxon>Chironomus</taxon>
    </lineage>
</organism>
<keyword evidence="1" id="KW-0444">Lipid biosynthesis</keyword>
<dbReference type="GO" id="GO:0006646">
    <property type="term" value="P:phosphatidylethanolamine biosynthetic process"/>
    <property type="evidence" value="ECO:0007669"/>
    <property type="project" value="TreeGrafter"/>
</dbReference>
<keyword evidence="1" id="KW-0443">Lipid metabolism</keyword>
<keyword evidence="4" id="KW-0175">Coiled coil</keyword>
<dbReference type="AlphaFoldDB" id="A0A9N9RY90"/>
<keyword evidence="6" id="KW-1185">Reference proteome</keyword>
<dbReference type="Gene3D" id="3.30.200.20">
    <property type="entry name" value="Phosphorylase Kinase, domain 1"/>
    <property type="match status" value="1"/>
</dbReference>